<name>A0A918HMY6_9ACTN</name>
<dbReference type="Proteomes" id="UP000646776">
    <property type="component" value="Unassembled WGS sequence"/>
</dbReference>
<dbReference type="EMBL" id="BMSA01000024">
    <property type="protein sequence ID" value="GGT78476.1"/>
    <property type="molecule type" value="Genomic_DNA"/>
</dbReference>
<proteinExistence type="predicted"/>
<reference evidence="2" key="2">
    <citation type="submission" date="2020-09" db="EMBL/GenBank/DDBJ databases">
        <authorList>
            <person name="Sun Q."/>
            <person name="Ohkuma M."/>
        </authorList>
    </citation>
    <scope>NUCLEOTIDE SEQUENCE</scope>
    <source>
        <strain evidence="2">JCM 4125</strain>
    </source>
</reference>
<dbReference type="AlphaFoldDB" id="A0A918HMY6"/>
<evidence type="ECO:0000313" key="2">
    <source>
        <dbReference type="EMBL" id="GGT78476.1"/>
    </source>
</evidence>
<feature type="region of interest" description="Disordered" evidence="1">
    <location>
        <begin position="1"/>
        <end position="22"/>
    </location>
</feature>
<reference evidence="2" key="1">
    <citation type="journal article" date="2014" name="Int. J. Syst. Evol. Microbiol.">
        <title>Complete genome sequence of Corynebacterium casei LMG S-19264T (=DSM 44701T), isolated from a smear-ripened cheese.</title>
        <authorList>
            <consortium name="US DOE Joint Genome Institute (JGI-PGF)"/>
            <person name="Walter F."/>
            <person name="Albersmeier A."/>
            <person name="Kalinowski J."/>
            <person name="Ruckert C."/>
        </authorList>
    </citation>
    <scope>NUCLEOTIDE SEQUENCE</scope>
    <source>
        <strain evidence="2">JCM 4125</strain>
    </source>
</reference>
<accession>A0A918HMY6</accession>
<evidence type="ECO:0000313" key="3">
    <source>
        <dbReference type="Proteomes" id="UP000646776"/>
    </source>
</evidence>
<keyword evidence="3" id="KW-1185">Reference proteome</keyword>
<comment type="caution">
    <text evidence="2">The sequence shown here is derived from an EMBL/GenBank/DDBJ whole genome shotgun (WGS) entry which is preliminary data.</text>
</comment>
<evidence type="ECO:0000256" key="1">
    <source>
        <dbReference type="SAM" id="MobiDB-lite"/>
    </source>
</evidence>
<organism evidence="2 3">
    <name type="scientific">Streptomyces phaeofaciens</name>
    <dbReference type="NCBI Taxonomy" id="68254"/>
    <lineage>
        <taxon>Bacteria</taxon>
        <taxon>Bacillati</taxon>
        <taxon>Actinomycetota</taxon>
        <taxon>Actinomycetes</taxon>
        <taxon>Kitasatosporales</taxon>
        <taxon>Streptomycetaceae</taxon>
        <taxon>Streptomyces</taxon>
    </lineage>
</organism>
<gene>
    <name evidence="2" type="ORF">GCM10010226_65820</name>
</gene>
<protein>
    <submittedName>
        <fullName evidence="2">Uncharacterized protein</fullName>
    </submittedName>
</protein>
<sequence>MDEECFSRFDTQGPQLGREGLAGDKWAGGRGCGHGSAVSLPGASQASGLLAFLIDQRSFPQVRLGMPK</sequence>